<dbReference type="SUPFAM" id="SSF81383">
    <property type="entry name" value="F-box domain"/>
    <property type="match status" value="1"/>
</dbReference>
<organism evidence="4 5">
    <name type="scientific">Pandoravirus inopinatum</name>
    <dbReference type="NCBI Taxonomy" id="1605721"/>
    <lineage>
        <taxon>Viruses</taxon>
        <taxon>Pandoravirus</taxon>
    </lineage>
</organism>
<dbReference type="InterPro" id="IPR036770">
    <property type="entry name" value="Ankyrin_rpt-contain_sf"/>
</dbReference>
<dbReference type="PROSITE" id="PS50181">
    <property type="entry name" value="FBOX"/>
    <property type="match status" value="1"/>
</dbReference>
<dbReference type="PANTHER" id="PTHR46586">
    <property type="entry name" value="ANKYRIN REPEAT-CONTAINING PROTEIN"/>
    <property type="match status" value="1"/>
</dbReference>
<keyword evidence="2" id="KW-0812">Transmembrane</keyword>
<dbReference type="GeneID" id="23461763"/>
<dbReference type="Gene3D" id="1.20.1280.50">
    <property type="match status" value="1"/>
</dbReference>
<feature type="transmembrane region" description="Helical" evidence="2">
    <location>
        <begin position="524"/>
        <end position="541"/>
    </location>
</feature>
<reference evidence="4 5" key="1">
    <citation type="journal article" date="2015" name="Parasitol. Res.">
        <title>Viruses in close associations with free-living amoebae.</title>
        <authorList>
            <person name="Scheid P."/>
        </authorList>
    </citation>
    <scope>NUCLEOTIDE SEQUENCE [LARGE SCALE GENOMIC DNA]</scope>
    <source>
        <strain evidence="4">KlaHel</strain>
    </source>
</reference>
<dbReference type="PANTHER" id="PTHR46586:SF3">
    <property type="entry name" value="ANKYRIN REPEAT-CONTAINING PROTEIN"/>
    <property type="match status" value="1"/>
</dbReference>
<protein>
    <submittedName>
        <fullName evidence="4">Ankyrin repeat protein</fullName>
    </submittedName>
</protein>
<dbReference type="CDD" id="cd09917">
    <property type="entry name" value="F-box_SF"/>
    <property type="match status" value="1"/>
</dbReference>
<dbReference type="EMBL" id="KP136319">
    <property type="protein sequence ID" value="AJF96846.1"/>
    <property type="molecule type" value="Genomic_DNA"/>
</dbReference>
<dbReference type="Proteomes" id="UP000202511">
    <property type="component" value="Segment"/>
</dbReference>
<dbReference type="KEGG" id="vg:23461763"/>
<evidence type="ECO:0000256" key="1">
    <source>
        <dbReference type="SAM" id="MobiDB-lite"/>
    </source>
</evidence>
<dbReference type="Pfam" id="PF12937">
    <property type="entry name" value="F-box-like"/>
    <property type="match status" value="1"/>
</dbReference>
<feature type="compositionally biased region" description="Polar residues" evidence="1">
    <location>
        <begin position="289"/>
        <end position="309"/>
    </location>
</feature>
<keyword evidence="2" id="KW-0472">Membrane</keyword>
<proteinExistence type="predicted"/>
<dbReference type="Gene3D" id="1.25.40.20">
    <property type="entry name" value="Ankyrin repeat-containing domain"/>
    <property type="match status" value="1"/>
</dbReference>
<feature type="region of interest" description="Disordered" evidence="1">
    <location>
        <begin position="289"/>
        <end position="310"/>
    </location>
</feature>
<evidence type="ECO:0000313" key="4">
    <source>
        <dbReference type="EMBL" id="AJF96846.1"/>
    </source>
</evidence>
<dbReference type="SUPFAM" id="SSF48403">
    <property type="entry name" value="Ankyrin repeat"/>
    <property type="match status" value="1"/>
</dbReference>
<evidence type="ECO:0000259" key="3">
    <source>
        <dbReference type="PROSITE" id="PS50181"/>
    </source>
</evidence>
<accession>A0A0B5J7U5</accession>
<evidence type="ECO:0000256" key="2">
    <source>
        <dbReference type="SAM" id="Phobius"/>
    </source>
</evidence>
<sequence>MCTIDNLPDEVLVKVFDRLDCGDLYAGAGATSVRWRDIAADVATRAEPVCARRARAADPTRIDYVGPYIASLVGHTDADWRLYAHDAQCRWRGHACLRAARDDRITILHVLCRMLGHPWVPGVCVEAASRGHLGLLAYATTHKHPYDRAACETAAAAAKQHVVLDWLWDSQPPTRDSVDRAAESGDIGLLRLLQRRRCPRSESTMAAAARGGHVDVVRWLMRHRCPWDDTAVLAAATAGSGDVLALLLARRNVRALPEAVEAAVVGGDVACVDLLWARCVDDDSTDQSLKLSAPGRSSQQRASIVNETSQKGDRGNAVVALYGSRWVALAARHKDTDVLDWLCTRGCAPTPGAMAVAAGMGNMDALLYLRQSGCAWDARTTAAAAAHGRLDMLDHLYRHGCPWDATTCTAAAAGGHVECLQYARRHGCPWDRQVYVTALNHGHTHILQYAHEKGCPHDRTVCRAAAKATSSSDAARFVCHEMCRHRVGRCDLKPKICRRRAVSSPSSVPPAPTPSVFPFFRNCPHPFFLFLLIFTAIYWAHSDDQRRACSREIIGVSQELSARVDPTL</sequence>
<dbReference type="RefSeq" id="YP_009119081.1">
    <property type="nucleotide sequence ID" value="NC_026440.1"/>
</dbReference>
<feature type="domain" description="F-box" evidence="3">
    <location>
        <begin position="1"/>
        <end position="49"/>
    </location>
</feature>
<name>A0A0B5J7U5_9VIRU</name>
<dbReference type="InterPro" id="IPR052050">
    <property type="entry name" value="SecEffector_AnkRepeat"/>
</dbReference>
<keyword evidence="2" id="KW-1133">Transmembrane helix</keyword>
<dbReference type="InterPro" id="IPR036047">
    <property type="entry name" value="F-box-like_dom_sf"/>
</dbReference>
<dbReference type="InterPro" id="IPR001810">
    <property type="entry name" value="F-box_dom"/>
</dbReference>
<evidence type="ECO:0000313" key="5">
    <source>
        <dbReference type="Proteomes" id="UP000202511"/>
    </source>
</evidence>